<dbReference type="Gene3D" id="1.20.890.10">
    <property type="entry name" value="cAMP-dependent protein kinase regulatory subunit, dimerization-anchoring domain"/>
    <property type="match status" value="1"/>
</dbReference>
<evidence type="ECO:0000256" key="4">
    <source>
        <dbReference type="SAM" id="MobiDB-lite"/>
    </source>
</evidence>
<comment type="subcellular location">
    <subcellularLocation>
        <location evidence="1">Nucleus</location>
    </subcellularLocation>
</comment>
<evidence type="ECO:0000313" key="6">
    <source>
        <dbReference type="Proteomes" id="UP000091918"/>
    </source>
</evidence>
<feature type="compositionally biased region" description="Pro residues" evidence="4">
    <location>
        <begin position="78"/>
        <end position="87"/>
    </location>
</feature>
<evidence type="ECO:0000256" key="3">
    <source>
        <dbReference type="ARBA" id="ARBA00023242"/>
    </source>
</evidence>
<dbReference type="GO" id="GO:0005634">
    <property type="term" value="C:nucleus"/>
    <property type="evidence" value="ECO:0007669"/>
    <property type="project" value="UniProtKB-SubCell"/>
</dbReference>
<proteinExistence type="inferred from homology"/>
<reference evidence="5 6" key="1">
    <citation type="submission" date="2015-07" db="EMBL/GenBank/DDBJ databases">
        <title>Emmonsia species relationships and genome sequence.</title>
        <authorList>
            <person name="Cuomo C.A."/>
            <person name="Schwartz I.S."/>
            <person name="Kenyon C."/>
            <person name="de Hoog G.S."/>
            <person name="Govender N.P."/>
            <person name="Botha A."/>
            <person name="Moreno L."/>
            <person name="de Vries M."/>
            <person name="Munoz J.F."/>
            <person name="Stielow J.B."/>
        </authorList>
    </citation>
    <scope>NUCLEOTIDE SEQUENCE [LARGE SCALE GENOMIC DNA]</scope>
    <source>
        <strain evidence="5 6">CBS 136260</strain>
    </source>
</reference>
<evidence type="ECO:0000313" key="5">
    <source>
        <dbReference type="EMBL" id="OAX81365.1"/>
    </source>
</evidence>
<feature type="region of interest" description="Disordered" evidence="4">
    <location>
        <begin position="1"/>
        <end position="172"/>
    </location>
</feature>
<dbReference type="Pfam" id="PF05186">
    <property type="entry name" value="Dpy-30"/>
    <property type="match status" value="1"/>
</dbReference>
<dbReference type="InterPro" id="IPR007858">
    <property type="entry name" value="Dpy-30_motif"/>
</dbReference>
<dbReference type="AlphaFoldDB" id="A0A1B7NX79"/>
<evidence type="ECO:0000256" key="2">
    <source>
        <dbReference type="ARBA" id="ARBA00010849"/>
    </source>
</evidence>
<organism evidence="5 6">
    <name type="scientific">Emergomyces africanus</name>
    <dbReference type="NCBI Taxonomy" id="1955775"/>
    <lineage>
        <taxon>Eukaryota</taxon>
        <taxon>Fungi</taxon>
        <taxon>Dikarya</taxon>
        <taxon>Ascomycota</taxon>
        <taxon>Pezizomycotina</taxon>
        <taxon>Eurotiomycetes</taxon>
        <taxon>Eurotiomycetidae</taxon>
        <taxon>Onygenales</taxon>
        <taxon>Ajellomycetaceae</taxon>
        <taxon>Emergomyces</taxon>
    </lineage>
</organism>
<dbReference type="CDD" id="cd22965">
    <property type="entry name" value="DD_DPY30_SDC1"/>
    <property type="match status" value="1"/>
</dbReference>
<name>A0A1B7NX79_9EURO</name>
<accession>A0A1B7NX79</accession>
<sequence>MAEASKDPSPITAQFEPNSPSPLLPPPPNESQSSHSAPQLGAESQLSDPPPANTTVTMRNVDSPAQQLPEEAAHSLSAPPPQNPPAPAASISTTTHTSTAMQSNADEKRDITMSGGGTGSSDTQQQPQPQPQPPTPSASSNAATMPSTNTFNLNNGNNPSTTPIPQVRPGGAPARVYMNEKIVPYLLEGMKTLAKEQPSNPLRVLGEYLIQRSAEVEE</sequence>
<dbReference type="Proteomes" id="UP000091918">
    <property type="component" value="Unassembled WGS sequence"/>
</dbReference>
<keyword evidence="6" id="KW-1185">Reference proteome</keyword>
<dbReference type="EMBL" id="LGUA01000490">
    <property type="protein sequence ID" value="OAX81365.1"/>
    <property type="molecule type" value="Genomic_DNA"/>
</dbReference>
<evidence type="ECO:0000256" key="1">
    <source>
        <dbReference type="ARBA" id="ARBA00004123"/>
    </source>
</evidence>
<comment type="similarity">
    <text evidence="2">Belongs to the dpy-30 family.</text>
</comment>
<dbReference type="OrthoDB" id="417678at2759"/>
<feature type="compositionally biased region" description="Pro residues" evidence="4">
    <location>
        <begin position="19"/>
        <end position="29"/>
    </location>
</feature>
<dbReference type="InterPro" id="IPR049629">
    <property type="entry name" value="DPY30_SDC1_DD"/>
</dbReference>
<comment type="caution">
    <text evidence="5">The sequence shown here is derived from an EMBL/GenBank/DDBJ whole genome shotgun (WGS) entry which is preliminary data.</text>
</comment>
<gene>
    <name evidence="5" type="ORF">ACJ72_04296</name>
</gene>
<feature type="compositionally biased region" description="Polar residues" evidence="4">
    <location>
        <begin position="42"/>
        <end position="66"/>
    </location>
</feature>
<protein>
    <submittedName>
        <fullName evidence="5">Uncharacterized protein</fullName>
    </submittedName>
</protein>
<dbReference type="STRING" id="1658172.A0A1B7NX79"/>
<feature type="compositionally biased region" description="Low complexity" evidence="4">
    <location>
        <begin position="88"/>
        <end position="100"/>
    </location>
</feature>
<feature type="compositionally biased region" description="Low complexity" evidence="4">
    <location>
        <begin position="137"/>
        <end position="161"/>
    </location>
</feature>
<keyword evidence="3" id="KW-0539">Nucleus</keyword>